<protein>
    <recommendedName>
        <fullName evidence="3">Reverse transcriptase domain-containing protein</fullName>
    </recommendedName>
</protein>
<name>A0AAV4SHI4_9ARAC</name>
<evidence type="ECO:0000313" key="2">
    <source>
        <dbReference type="Proteomes" id="UP001054837"/>
    </source>
</evidence>
<comment type="caution">
    <text evidence="1">The sequence shown here is derived from an EMBL/GenBank/DDBJ whole genome shotgun (WGS) entry which is preliminary data.</text>
</comment>
<dbReference type="EMBL" id="BPLQ01007827">
    <property type="protein sequence ID" value="GIY32631.1"/>
    <property type="molecule type" value="Genomic_DNA"/>
</dbReference>
<organism evidence="1 2">
    <name type="scientific">Caerostris darwini</name>
    <dbReference type="NCBI Taxonomy" id="1538125"/>
    <lineage>
        <taxon>Eukaryota</taxon>
        <taxon>Metazoa</taxon>
        <taxon>Ecdysozoa</taxon>
        <taxon>Arthropoda</taxon>
        <taxon>Chelicerata</taxon>
        <taxon>Arachnida</taxon>
        <taxon>Araneae</taxon>
        <taxon>Araneomorphae</taxon>
        <taxon>Entelegynae</taxon>
        <taxon>Araneoidea</taxon>
        <taxon>Araneidae</taxon>
        <taxon>Caerostris</taxon>
    </lineage>
</organism>
<accession>A0AAV4SHI4</accession>
<evidence type="ECO:0008006" key="3">
    <source>
        <dbReference type="Google" id="ProtNLM"/>
    </source>
</evidence>
<proteinExistence type="predicted"/>
<dbReference type="Proteomes" id="UP001054837">
    <property type="component" value="Unassembled WGS sequence"/>
</dbReference>
<gene>
    <name evidence="1" type="ORF">CDAR_287321</name>
</gene>
<keyword evidence="2" id="KW-1185">Reference proteome</keyword>
<dbReference type="AlphaFoldDB" id="A0AAV4SHI4"/>
<sequence>MKGRTLSDATAIVLLDFARAFDSVGHAHLFAALNRLGTCDAYIDISVPLFERKHSPPVWGRGPGYMVVDPITKWQLGEEVIPQVPADGVMKYLGVSFAFQRSGSTVG</sequence>
<evidence type="ECO:0000313" key="1">
    <source>
        <dbReference type="EMBL" id="GIY32631.1"/>
    </source>
</evidence>
<reference evidence="1 2" key="1">
    <citation type="submission" date="2021-06" db="EMBL/GenBank/DDBJ databases">
        <title>Caerostris darwini draft genome.</title>
        <authorList>
            <person name="Kono N."/>
            <person name="Arakawa K."/>
        </authorList>
    </citation>
    <scope>NUCLEOTIDE SEQUENCE [LARGE SCALE GENOMIC DNA]</scope>
</reference>